<comment type="caution">
    <text evidence="1">The sequence shown here is derived from an EMBL/GenBank/DDBJ whole genome shotgun (WGS) entry which is preliminary data.</text>
</comment>
<dbReference type="AlphaFoldDB" id="A0A7J6LJQ6"/>
<dbReference type="EMBL" id="JABAHT010000265">
    <property type="protein sequence ID" value="KAF4659515.1"/>
    <property type="molecule type" value="Genomic_DNA"/>
</dbReference>
<organism evidence="1 2">
    <name type="scientific">Perkinsus olseni</name>
    <name type="common">Perkinsus atlanticus</name>
    <dbReference type="NCBI Taxonomy" id="32597"/>
    <lineage>
        <taxon>Eukaryota</taxon>
        <taxon>Sar</taxon>
        <taxon>Alveolata</taxon>
        <taxon>Perkinsozoa</taxon>
        <taxon>Perkinsea</taxon>
        <taxon>Perkinsida</taxon>
        <taxon>Perkinsidae</taxon>
        <taxon>Perkinsus</taxon>
    </lineage>
</organism>
<gene>
    <name evidence="1" type="ORF">FOZ61_004691</name>
</gene>
<proteinExistence type="predicted"/>
<dbReference type="Proteomes" id="UP000570595">
    <property type="component" value="Unassembled WGS sequence"/>
</dbReference>
<evidence type="ECO:0000313" key="2">
    <source>
        <dbReference type="Proteomes" id="UP000570595"/>
    </source>
</evidence>
<reference evidence="1 2" key="1">
    <citation type="submission" date="2020-04" db="EMBL/GenBank/DDBJ databases">
        <title>Perkinsus olseni comparative genomics.</title>
        <authorList>
            <person name="Bogema D.R."/>
        </authorList>
    </citation>
    <scope>NUCLEOTIDE SEQUENCE [LARGE SCALE GENOMIC DNA]</scope>
    <source>
        <strain evidence="1">ATCC PRA-179</strain>
    </source>
</reference>
<evidence type="ECO:0000313" key="1">
    <source>
        <dbReference type="EMBL" id="KAF4659515.1"/>
    </source>
</evidence>
<sequence length="292" mass="33574">MAMDELKRRVWRFLGYRRPRGLTVAQRVETGLTILGGMLPGDDRLVMLHRIAGSDGEGQSEIATIDCRKTPLHITPFYTKTDVDLEDITTDAKGCVFFLSKNRIFHLDPEGQQGAPVELSTNMEEAVPSHQLDYIQYCDGYLYLYEHVEQQLLRVPEQGGDCEKVFDFDKDWNISSFDVRERHGRVETLSCSNDSNTSIQWRREGEEPPRSIDVPFASRIVDLAANTELCSIELPEARSICSVLVNDTANQIYVTEWRVNHTYLTQLFIHYYDGDSEDDHERHQEELLPVED</sequence>
<accession>A0A7J6LJQ6</accession>
<dbReference type="OrthoDB" id="10384994at2759"/>
<name>A0A7J6LJQ6_PEROL</name>
<protein>
    <submittedName>
        <fullName evidence="1">Uncharacterized protein</fullName>
    </submittedName>
</protein>